<reference evidence="2 3" key="1">
    <citation type="journal article" date="2008" name="Science">
        <title>The Physcomitrella genome reveals evolutionary insights into the conquest of land by plants.</title>
        <authorList>
            <person name="Rensing S."/>
            <person name="Lang D."/>
            <person name="Zimmer A."/>
            <person name="Terry A."/>
            <person name="Salamov A."/>
            <person name="Shapiro H."/>
            <person name="Nishiyama T."/>
            <person name="Perroud P.-F."/>
            <person name="Lindquist E."/>
            <person name="Kamisugi Y."/>
            <person name="Tanahashi T."/>
            <person name="Sakakibara K."/>
            <person name="Fujita T."/>
            <person name="Oishi K."/>
            <person name="Shin-I T."/>
            <person name="Kuroki Y."/>
            <person name="Toyoda A."/>
            <person name="Suzuki Y."/>
            <person name="Hashimoto A."/>
            <person name="Yamaguchi K."/>
            <person name="Sugano A."/>
            <person name="Kohara Y."/>
            <person name="Fujiyama A."/>
            <person name="Anterola A."/>
            <person name="Aoki S."/>
            <person name="Ashton N."/>
            <person name="Barbazuk W.B."/>
            <person name="Barker E."/>
            <person name="Bennetzen J."/>
            <person name="Bezanilla M."/>
            <person name="Blankenship R."/>
            <person name="Cho S.H."/>
            <person name="Dutcher S."/>
            <person name="Estelle M."/>
            <person name="Fawcett J.A."/>
            <person name="Gundlach H."/>
            <person name="Hanada K."/>
            <person name="Heyl A."/>
            <person name="Hicks K.A."/>
            <person name="Hugh J."/>
            <person name="Lohr M."/>
            <person name="Mayer K."/>
            <person name="Melkozernov A."/>
            <person name="Murata T."/>
            <person name="Nelson D."/>
            <person name="Pils B."/>
            <person name="Prigge M."/>
            <person name="Reiss B."/>
            <person name="Renner T."/>
            <person name="Rombauts S."/>
            <person name="Rushton P."/>
            <person name="Sanderfoot A."/>
            <person name="Schween G."/>
            <person name="Shiu S.-H."/>
            <person name="Stueber K."/>
            <person name="Theodoulou F.L."/>
            <person name="Tu H."/>
            <person name="Van de Peer Y."/>
            <person name="Verrier P.J."/>
            <person name="Waters E."/>
            <person name="Wood A."/>
            <person name="Yang L."/>
            <person name="Cove D."/>
            <person name="Cuming A."/>
            <person name="Hasebe M."/>
            <person name="Lucas S."/>
            <person name="Mishler D.B."/>
            <person name="Reski R."/>
            <person name="Grigoriev I."/>
            <person name="Quatrano R.S."/>
            <person name="Boore J.L."/>
        </authorList>
    </citation>
    <scope>NUCLEOTIDE SEQUENCE [LARGE SCALE GENOMIC DNA]</scope>
    <source>
        <strain evidence="2 3">cv. Gransden 2004</strain>
    </source>
</reference>
<dbReference type="EnsemblPlants" id="Pp3c2_13240V3.1">
    <property type="protein sequence ID" value="Pp3c2_13240V3.1"/>
    <property type="gene ID" value="Pp3c2_13240"/>
</dbReference>
<proteinExistence type="predicted"/>
<dbReference type="Gramene" id="Pp3c2_13240V3.1">
    <property type="protein sequence ID" value="Pp3c2_13240V3.1"/>
    <property type="gene ID" value="Pp3c2_13240"/>
</dbReference>
<protein>
    <submittedName>
        <fullName evidence="2">Uncharacterized protein</fullName>
    </submittedName>
</protein>
<keyword evidence="1" id="KW-1133">Transmembrane helix</keyword>
<dbReference type="InParanoid" id="A0A7I4CXF9"/>
<feature type="transmembrane region" description="Helical" evidence="1">
    <location>
        <begin position="37"/>
        <end position="58"/>
    </location>
</feature>
<feature type="transmembrane region" description="Helical" evidence="1">
    <location>
        <begin position="9"/>
        <end position="31"/>
    </location>
</feature>
<sequence length="112" mass="13154">MRELRCRQFVVALIERALLIVSWLMQLTMLWCELCPGFTSVGFFTVAFSDVIAILFLGTAMNTEDLIRLDVAFGWYRMMRRTRENMVVNVNGEQVLLGELHFMAHARFRRYV</sequence>
<evidence type="ECO:0000313" key="2">
    <source>
        <dbReference type="EnsemblPlants" id="Pp3c2_13240V3.1"/>
    </source>
</evidence>
<dbReference type="EMBL" id="ABEU02000002">
    <property type="status" value="NOT_ANNOTATED_CDS"/>
    <property type="molecule type" value="Genomic_DNA"/>
</dbReference>
<evidence type="ECO:0000256" key="1">
    <source>
        <dbReference type="SAM" id="Phobius"/>
    </source>
</evidence>
<dbReference type="AlphaFoldDB" id="A0A7I4CXF9"/>
<keyword evidence="1" id="KW-0472">Membrane</keyword>
<dbReference type="Proteomes" id="UP000006727">
    <property type="component" value="Chromosome 2"/>
</dbReference>
<reference evidence="2" key="3">
    <citation type="submission" date="2020-12" db="UniProtKB">
        <authorList>
            <consortium name="EnsemblPlants"/>
        </authorList>
    </citation>
    <scope>IDENTIFICATION</scope>
</reference>
<organism evidence="2 3">
    <name type="scientific">Physcomitrium patens</name>
    <name type="common">Spreading-leaved earth moss</name>
    <name type="synonym">Physcomitrella patens</name>
    <dbReference type="NCBI Taxonomy" id="3218"/>
    <lineage>
        <taxon>Eukaryota</taxon>
        <taxon>Viridiplantae</taxon>
        <taxon>Streptophyta</taxon>
        <taxon>Embryophyta</taxon>
        <taxon>Bryophyta</taxon>
        <taxon>Bryophytina</taxon>
        <taxon>Bryopsida</taxon>
        <taxon>Funariidae</taxon>
        <taxon>Funariales</taxon>
        <taxon>Funariaceae</taxon>
        <taxon>Physcomitrium</taxon>
    </lineage>
</organism>
<evidence type="ECO:0000313" key="3">
    <source>
        <dbReference type="Proteomes" id="UP000006727"/>
    </source>
</evidence>
<keyword evidence="3" id="KW-1185">Reference proteome</keyword>
<reference evidence="2 3" key="2">
    <citation type="journal article" date="2018" name="Plant J.">
        <title>The Physcomitrella patens chromosome-scale assembly reveals moss genome structure and evolution.</title>
        <authorList>
            <person name="Lang D."/>
            <person name="Ullrich K.K."/>
            <person name="Murat F."/>
            <person name="Fuchs J."/>
            <person name="Jenkins J."/>
            <person name="Haas F.B."/>
            <person name="Piednoel M."/>
            <person name="Gundlach H."/>
            <person name="Van Bel M."/>
            <person name="Meyberg R."/>
            <person name="Vives C."/>
            <person name="Morata J."/>
            <person name="Symeonidi A."/>
            <person name="Hiss M."/>
            <person name="Muchero W."/>
            <person name="Kamisugi Y."/>
            <person name="Saleh O."/>
            <person name="Blanc G."/>
            <person name="Decker E.L."/>
            <person name="van Gessel N."/>
            <person name="Grimwood J."/>
            <person name="Hayes R.D."/>
            <person name="Graham S.W."/>
            <person name="Gunter L.E."/>
            <person name="McDaniel S.F."/>
            <person name="Hoernstein S.N.W."/>
            <person name="Larsson A."/>
            <person name="Li F.W."/>
            <person name="Perroud P.F."/>
            <person name="Phillips J."/>
            <person name="Ranjan P."/>
            <person name="Rokshar D.S."/>
            <person name="Rothfels C.J."/>
            <person name="Schneider L."/>
            <person name="Shu S."/>
            <person name="Stevenson D.W."/>
            <person name="Thummler F."/>
            <person name="Tillich M."/>
            <person name="Villarreal Aguilar J.C."/>
            <person name="Widiez T."/>
            <person name="Wong G.K."/>
            <person name="Wymore A."/>
            <person name="Zhang Y."/>
            <person name="Zimmer A.D."/>
            <person name="Quatrano R.S."/>
            <person name="Mayer K.F.X."/>
            <person name="Goodstein D."/>
            <person name="Casacuberta J.M."/>
            <person name="Vandepoele K."/>
            <person name="Reski R."/>
            <person name="Cuming A.C."/>
            <person name="Tuskan G.A."/>
            <person name="Maumus F."/>
            <person name="Salse J."/>
            <person name="Schmutz J."/>
            <person name="Rensing S.A."/>
        </authorList>
    </citation>
    <scope>NUCLEOTIDE SEQUENCE [LARGE SCALE GENOMIC DNA]</scope>
    <source>
        <strain evidence="2 3">cv. Gransden 2004</strain>
    </source>
</reference>
<name>A0A7I4CXF9_PHYPA</name>
<keyword evidence="1" id="KW-0812">Transmembrane</keyword>
<accession>A0A7I4CXF9</accession>